<accession>A0A3A5H9R6</accession>
<evidence type="ECO:0000256" key="1">
    <source>
        <dbReference type="SAM" id="Phobius"/>
    </source>
</evidence>
<keyword evidence="1" id="KW-0812">Transmembrane</keyword>
<name>A0A3A5H9R6_9ACTN</name>
<dbReference type="OrthoDB" id="3786804at2"/>
<organism evidence="2 3">
    <name type="scientific">Nocardioides cavernaquae</name>
    <dbReference type="NCBI Taxonomy" id="2321396"/>
    <lineage>
        <taxon>Bacteria</taxon>
        <taxon>Bacillati</taxon>
        <taxon>Actinomycetota</taxon>
        <taxon>Actinomycetes</taxon>
        <taxon>Propionibacteriales</taxon>
        <taxon>Nocardioidaceae</taxon>
        <taxon>Nocardioides</taxon>
    </lineage>
</organism>
<proteinExistence type="predicted"/>
<gene>
    <name evidence="2" type="ORF">D4739_10480</name>
</gene>
<dbReference type="InterPro" id="IPR002860">
    <property type="entry name" value="BNR_rpt"/>
</dbReference>
<reference evidence="3" key="1">
    <citation type="submission" date="2018-09" db="EMBL/GenBank/DDBJ databases">
        <authorList>
            <person name="Zhu H."/>
        </authorList>
    </citation>
    <scope>NUCLEOTIDE SEQUENCE [LARGE SCALE GENOMIC DNA]</scope>
    <source>
        <strain evidence="3">K1W22B-1</strain>
    </source>
</reference>
<protein>
    <submittedName>
        <fullName evidence="2">Exo-alpha-sialidase</fullName>
    </submittedName>
</protein>
<comment type="caution">
    <text evidence="2">The sequence shown here is derived from an EMBL/GenBank/DDBJ whole genome shotgun (WGS) entry which is preliminary data.</text>
</comment>
<evidence type="ECO:0000313" key="3">
    <source>
        <dbReference type="Proteomes" id="UP000276542"/>
    </source>
</evidence>
<dbReference type="CDD" id="cd15482">
    <property type="entry name" value="Sialidase_non-viral"/>
    <property type="match status" value="1"/>
</dbReference>
<keyword evidence="1" id="KW-1133">Transmembrane helix</keyword>
<evidence type="ECO:0000313" key="2">
    <source>
        <dbReference type="EMBL" id="RJS46598.1"/>
    </source>
</evidence>
<dbReference type="Proteomes" id="UP000276542">
    <property type="component" value="Unassembled WGS sequence"/>
</dbReference>
<dbReference type="Gene3D" id="2.120.10.10">
    <property type="match status" value="1"/>
</dbReference>
<dbReference type="SUPFAM" id="SSF50939">
    <property type="entry name" value="Sialidases"/>
    <property type="match status" value="1"/>
</dbReference>
<dbReference type="Pfam" id="PF02012">
    <property type="entry name" value="BNR"/>
    <property type="match status" value="2"/>
</dbReference>
<sequence>MPDYSHVSRDAGAEATVPDFSEIVRRGARQRRRRRAAYVGVAALALSGALGLSALVGGEDPPQPTPTPRMDGLVFTRDDGSTFRADDFTVSCVPDENDPETMLVRASTTLLGPGRSGHVEVSAPIDLVADGGTFALPSRDAVGDAQPRLFAVDPLDRNELTTNNERSRGRLSVTAARCGADPALSFTISGVLDSELGDMPTVRVSGGVVAPTAPRTPVAGTAAEIVADPRSRMETFAVSSDDPDVRAAVWQGCSSDQRCERKYAVAVTDDGFRHRTVLPTIYREAPMVHAGERSFLVRTGLGTGIRVDVDGATTDLRVDEGAALPDKGPVVNLGSGQGVWVVADLDGGVVVPIPGSADLFQVVRLGDGSLASLSQAEGTSGLGDAVLQRSTDGGQTWSRLPLDLGENALPSIIPSDGSVLAVDQGGDGATLSPLTAIHRFLAGETEPVVFDSSGPTAFTAGMVVLPDGRLLVAVEEWSGGDEDPGLFAAPADDWSSLTRVPRGAPFDDIAELDGGFLTTTVTADRVSVYVAAPPGGDHAAYRSDDGGGTWEPVALR</sequence>
<dbReference type="InterPro" id="IPR036278">
    <property type="entry name" value="Sialidase_sf"/>
</dbReference>
<keyword evidence="1" id="KW-0472">Membrane</keyword>
<dbReference type="RefSeq" id="WP_120060569.1">
    <property type="nucleotide sequence ID" value="NZ_QYRP01000002.1"/>
</dbReference>
<keyword evidence="3" id="KW-1185">Reference proteome</keyword>
<dbReference type="AlphaFoldDB" id="A0A3A5H9R6"/>
<dbReference type="EMBL" id="QYRP01000002">
    <property type="protein sequence ID" value="RJS46598.1"/>
    <property type="molecule type" value="Genomic_DNA"/>
</dbReference>
<feature type="transmembrane region" description="Helical" evidence="1">
    <location>
        <begin position="36"/>
        <end position="56"/>
    </location>
</feature>